<keyword evidence="2 6" id="KW-0489">Methyltransferase</keyword>
<gene>
    <name evidence="6" type="ORF">ACED38_15000</name>
</gene>
<dbReference type="EMBL" id="JBGOOT010000012">
    <property type="protein sequence ID" value="MEZ8196181.1"/>
    <property type="molecule type" value="Genomic_DNA"/>
</dbReference>
<name>A0ABV4M9J4_9VIBR</name>
<evidence type="ECO:0000313" key="6">
    <source>
        <dbReference type="EMBL" id="MEZ8196181.1"/>
    </source>
</evidence>
<dbReference type="GO" id="GO:0032259">
    <property type="term" value="P:methylation"/>
    <property type="evidence" value="ECO:0007669"/>
    <property type="project" value="UniProtKB-KW"/>
</dbReference>
<dbReference type="InterPro" id="IPR001537">
    <property type="entry name" value="SpoU_MeTrfase"/>
</dbReference>
<dbReference type="InterPro" id="IPR029026">
    <property type="entry name" value="tRNA_m1G_MTases_N"/>
</dbReference>
<evidence type="ECO:0000313" key="7">
    <source>
        <dbReference type="Proteomes" id="UP001569153"/>
    </source>
</evidence>
<keyword evidence="3" id="KW-0808">Transferase</keyword>
<dbReference type="PANTHER" id="PTHR42786:SF6">
    <property type="entry name" value="TRNA_RRNA METHYLTRANSFERASE SPOU TYPE DOMAIN-CONTAINING PROTEIN"/>
    <property type="match status" value="1"/>
</dbReference>
<dbReference type="Pfam" id="PF00588">
    <property type="entry name" value="SpoU_methylase"/>
    <property type="match status" value="1"/>
</dbReference>
<dbReference type="Gene3D" id="3.40.1280.10">
    <property type="match status" value="1"/>
</dbReference>
<keyword evidence="7" id="KW-1185">Reference proteome</keyword>
<evidence type="ECO:0000259" key="5">
    <source>
        <dbReference type="Pfam" id="PF00588"/>
    </source>
</evidence>
<dbReference type="Proteomes" id="UP001569153">
    <property type="component" value="Unassembled WGS sequence"/>
</dbReference>
<evidence type="ECO:0000256" key="1">
    <source>
        <dbReference type="ARBA" id="ARBA00007228"/>
    </source>
</evidence>
<evidence type="ECO:0000256" key="3">
    <source>
        <dbReference type="ARBA" id="ARBA00022679"/>
    </source>
</evidence>
<comment type="similarity">
    <text evidence="1">Belongs to the class IV-like SAM-binding methyltransferase superfamily. RNA methyltransferase TrmH family.</text>
</comment>
<dbReference type="GO" id="GO:0008168">
    <property type="term" value="F:methyltransferase activity"/>
    <property type="evidence" value="ECO:0007669"/>
    <property type="project" value="UniProtKB-KW"/>
</dbReference>
<reference evidence="6 7" key="1">
    <citation type="submission" date="2024-06" db="EMBL/GenBank/DDBJ databases">
        <authorList>
            <person name="Steensen K."/>
            <person name="Seneca J."/>
            <person name="Bartlau N."/>
            <person name="Yu A.X."/>
            <person name="Polz M.F."/>
        </authorList>
    </citation>
    <scope>NUCLEOTIDE SEQUENCE [LARGE SCALE GENOMIC DNA]</scope>
    <source>
        <strain evidence="6 7">FF146</strain>
    </source>
</reference>
<dbReference type="InterPro" id="IPR029028">
    <property type="entry name" value="Alpha/beta_knot_MTases"/>
</dbReference>
<evidence type="ECO:0000256" key="4">
    <source>
        <dbReference type="ARBA" id="ARBA00022691"/>
    </source>
</evidence>
<sequence length="177" mass="19359">MKETQVTIGLSNPKSPSNVGAVMRAAGCYQVDNVLYTGQRYAKAAKFQTDTKSVARKIPLTGVESLLDDLAEDVKVVCVELAEGAVSLPEFQHPEKAIYIFGPEDGSITQDVADRADHVVYVPTVGCMNLAATVNVLLYDRLAKSVNIEKGDELIRKSRDNRNHLQVKQKAEVQIEA</sequence>
<organism evidence="6 7">
    <name type="scientific">Vibrio cortegadensis</name>
    <dbReference type="NCBI Taxonomy" id="1328770"/>
    <lineage>
        <taxon>Bacteria</taxon>
        <taxon>Pseudomonadati</taxon>
        <taxon>Pseudomonadota</taxon>
        <taxon>Gammaproteobacteria</taxon>
        <taxon>Vibrionales</taxon>
        <taxon>Vibrionaceae</taxon>
        <taxon>Vibrio</taxon>
    </lineage>
</organism>
<dbReference type="PANTHER" id="PTHR42786">
    <property type="entry name" value="TRNA/RRNA METHYLTRANSFERASE"/>
    <property type="match status" value="1"/>
</dbReference>
<dbReference type="SUPFAM" id="SSF75217">
    <property type="entry name" value="alpha/beta knot"/>
    <property type="match status" value="1"/>
</dbReference>
<dbReference type="InterPro" id="IPR004384">
    <property type="entry name" value="RNA_MeTrfase_TrmJ/LasT"/>
</dbReference>
<dbReference type="RefSeq" id="WP_371730814.1">
    <property type="nucleotide sequence ID" value="NZ_JBGOOT010000012.1"/>
</dbReference>
<feature type="domain" description="tRNA/rRNA methyltransferase SpoU type" evidence="5">
    <location>
        <begin position="6"/>
        <end position="139"/>
    </location>
</feature>
<protein>
    <submittedName>
        <fullName evidence="6">RNA methyltransferase</fullName>
    </submittedName>
</protein>
<comment type="caution">
    <text evidence="6">The sequence shown here is derived from an EMBL/GenBank/DDBJ whole genome shotgun (WGS) entry which is preliminary data.</text>
</comment>
<keyword evidence="4" id="KW-0949">S-adenosyl-L-methionine</keyword>
<evidence type="ECO:0000256" key="2">
    <source>
        <dbReference type="ARBA" id="ARBA00022603"/>
    </source>
</evidence>
<accession>A0ABV4M9J4</accession>
<proteinExistence type="inferred from homology"/>
<dbReference type="CDD" id="cd18098">
    <property type="entry name" value="SpoU-like"/>
    <property type="match status" value="1"/>
</dbReference>